<accession>A0A0P9BPF3</accession>
<proteinExistence type="predicted"/>
<dbReference type="EMBL" id="CH902620">
    <property type="protein sequence ID" value="KPU73689.1"/>
    <property type="molecule type" value="Genomic_DNA"/>
</dbReference>
<protein>
    <submittedName>
        <fullName evidence="1">Uncharacterized protein</fullName>
    </submittedName>
</protein>
<reference evidence="1 2" key="1">
    <citation type="journal article" date="2007" name="Nature">
        <title>Evolution of genes and genomes on the Drosophila phylogeny.</title>
        <authorList>
            <consortium name="Drosophila 12 Genomes Consortium"/>
            <person name="Clark A.G."/>
            <person name="Eisen M.B."/>
            <person name="Smith D.R."/>
            <person name="Bergman C.M."/>
            <person name="Oliver B."/>
            <person name="Markow T.A."/>
            <person name="Kaufman T.C."/>
            <person name="Kellis M."/>
            <person name="Gelbart W."/>
            <person name="Iyer V.N."/>
            <person name="Pollard D.A."/>
            <person name="Sackton T.B."/>
            <person name="Larracuente A.M."/>
            <person name="Singh N.D."/>
            <person name="Abad J.P."/>
            <person name="Abt D.N."/>
            <person name="Adryan B."/>
            <person name="Aguade M."/>
            <person name="Akashi H."/>
            <person name="Anderson W.W."/>
            <person name="Aquadro C.F."/>
            <person name="Ardell D.H."/>
            <person name="Arguello R."/>
            <person name="Artieri C.G."/>
            <person name="Barbash D.A."/>
            <person name="Barker D."/>
            <person name="Barsanti P."/>
            <person name="Batterham P."/>
            <person name="Batzoglou S."/>
            <person name="Begun D."/>
            <person name="Bhutkar A."/>
            <person name="Blanco E."/>
            <person name="Bosak S.A."/>
            <person name="Bradley R.K."/>
            <person name="Brand A.D."/>
            <person name="Brent M.R."/>
            <person name="Brooks A.N."/>
            <person name="Brown R.H."/>
            <person name="Butlin R.K."/>
            <person name="Caggese C."/>
            <person name="Calvi B.R."/>
            <person name="Bernardo de Carvalho A."/>
            <person name="Caspi A."/>
            <person name="Castrezana S."/>
            <person name="Celniker S.E."/>
            <person name="Chang J.L."/>
            <person name="Chapple C."/>
            <person name="Chatterji S."/>
            <person name="Chinwalla A."/>
            <person name="Civetta A."/>
            <person name="Clifton S.W."/>
            <person name="Comeron J.M."/>
            <person name="Costello J.C."/>
            <person name="Coyne J.A."/>
            <person name="Daub J."/>
            <person name="David R.G."/>
            <person name="Delcher A.L."/>
            <person name="Delehaunty K."/>
            <person name="Do C.B."/>
            <person name="Ebling H."/>
            <person name="Edwards K."/>
            <person name="Eickbush T."/>
            <person name="Evans J.D."/>
            <person name="Filipski A."/>
            <person name="Findeiss S."/>
            <person name="Freyhult E."/>
            <person name="Fulton L."/>
            <person name="Fulton R."/>
            <person name="Garcia A.C."/>
            <person name="Gardiner A."/>
            <person name="Garfield D.A."/>
            <person name="Garvin B.E."/>
            <person name="Gibson G."/>
            <person name="Gilbert D."/>
            <person name="Gnerre S."/>
            <person name="Godfrey J."/>
            <person name="Good R."/>
            <person name="Gotea V."/>
            <person name="Gravely B."/>
            <person name="Greenberg A.J."/>
            <person name="Griffiths-Jones S."/>
            <person name="Gross S."/>
            <person name="Guigo R."/>
            <person name="Gustafson E.A."/>
            <person name="Haerty W."/>
            <person name="Hahn M.W."/>
            <person name="Halligan D.L."/>
            <person name="Halpern A.L."/>
            <person name="Halter G.M."/>
            <person name="Han M.V."/>
            <person name="Heger A."/>
            <person name="Hillier L."/>
            <person name="Hinrichs A.S."/>
            <person name="Holmes I."/>
            <person name="Hoskins R.A."/>
            <person name="Hubisz M.J."/>
            <person name="Hultmark D."/>
            <person name="Huntley M.A."/>
            <person name="Jaffe D.B."/>
            <person name="Jagadeeshan S."/>
            <person name="Jeck W.R."/>
            <person name="Johnson J."/>
            <person name="Jones C.D."/>
            <person name="Jordan W.C."/>
            <person name="Karpen G.H."/>
            <person name="Kataoka E."/>
            <person name="Keightley P.D."/>
            <person name="Kheradpour P."/>
            <person name="Kirkness E.F."/>
            <person name="Koerich L.B."/>
            <person name="Kristiansen K."/>
            <person name="Kudrna D."/>
            <person name="Kulathinal R.J."/>
            <person name="Kumar S."/>
            <person name="Kwok R."/>
            <person name="Lander E."/>
            <person name="Langley C.H."/>
            <person name="Lapoint R."/>
            <person name="Lazzaro B.P."/>
            <person name="Lee S.J."/>
            <person name="Levesque L."/>
            <person name="Li R."/>
            <person name="Lin C.F."/>
            <person name="Lin M.F."/>
            <person name="Lindblad-Toh K."/>
            <person name="Llopart A."/>
            <person name="Long M."/>
            <person name="Low L."/>
            <person name="Lozovsky E."/>
            <person name="Lu J."/>
            <person name="Luo M."/>
            <person name="Machado C.A."/>
            <person name="Makalowski W."/>
            <person name="Marzo M."/>
            <person name="Matsuda M."/>
            <person name="Matzkin L."/>
            <person name="McAllister B."/>
            <person name="McBride C.S."/>
            <person name="McKernan B."/>
            <person name="McKernan K."/>
            <person name="Mendez-Lago M."/>
            <person name="Minx P."/>
            <person name="Mollenhauer M.U."/>
            <person name="Montooth K."/>
            <person name="Mount S.M."/>
            <person name="Mu X."/>
            <person name="Myers E."/>
            <person name="Negre B."/>
            <person name="Newfeld S."/>
            <person name="Nielsen R."/>
            <person name="Noor M.A."/>
            <person name="O'Grady P."/>
            <person name="Pachter L."/>
            <person name="Papaceit M."/>
            <person name="Parisi M.J."/>
            <person name="Parisi M."/>
            <person name="Parts L."/>
            <person name="Pedersen J.S."/>
            <person name="Pesole G."/>
            <person name="Phillippy A.M."/>
            <person name="Ponting C.P."/>
            <person name="Pop M."/>
            <person name="Porcelli D."/>
            <person name="Powell J.R."/>
            <person name="Prohaska S."/>
            <person name="Pruitt K."/>
            <person name="Puig M."/>
            <person name="Quesneville H."/>
            <person name="Ram K.R."/>
            <person name="Rand D."/>
            <person name="Rasmussen M.D."/>
            <person name="Reed L.K."/>
            <person name="Reenan R."/>
            <person name="Reily A."/>
            <person name="Remington K.A."/>
            <person name="Rieger T.T."/>
            <person name="Ritchie M.G."/>
            <person name="Robin C."/>
            <person name="Rogers Y.H."/>
            <person name="Rohde C."/>
            <person name="Rozas J."/>
            <person name="Rubenfield M.J."/>
            <person name="Ruiz A."/>
            <person name="Russo S."/>
            <person name="Salzberg S.L."/>
            <person name="Sanchez-Gracia A."/>
            <person name="Saranga D.J."/>
            <person name="Sato H."/>
            <person name="Schaeffer S.W."/>
            <person name="Schatz M.C."/>
            <person name="Schlenke T."/>
            <person name="Schwartz R."/>
            <person name="Segarra C."/>
            <person name="Singh R.S."/>
            <person name="Sirot L."/>
            <person name="Sirota M."/>
            <person name="Sisneros N.B."/>
            <person name="Smith C.D."/>
            <person name="Smith T.F."/>
            <person name="Spieth J."/>
            <person name="Stage D.E."/>
            <person name="Stark A."/>
            <person name="Stephan W."/>
            <person name="Strausberg R.L."/>
            <person name="Strempel S."/>
            <person name="Sturgill D."/>
            <person name="Sutton G."/>
            <person name="Sutton G.G."/>
            <person name="Tao W."/>
            <person name="Teichmann S."/>
            <person name="Tobari Y.N."/>
            <person name="Tomimura Y."/>
            <person name="Tsolas J.M."/>
            <person name="Valente V.L."/>
            <person name="Venter E."/>
            <person name="Venter J.C."/>
            <person name="Vicario S."/>
            <person name="Vieira F.G."/>
            <person name="Vilella A.J."/>
            <person name="Villasante A."/>
            <person name="Walenz B."/>
            <person name="Wang J."/>
            <person name="Wasserman M."/>
            <person name="Watts T."/>
            <person name="Wilson D."/>
            <person name="Wilson R.K."/>
            <person name="Wing R.A."/>
            <person name="Wolfner M.F."/>
            <person name="Wong A."/>
            <person name="Wong G.K."/>
            <person name="Wu C.I."/>
            <person name="Wu G."/>
            <person name="Yamamoto D."/>
            <person name="Yang H.P."/>
            <person name="Yang S.P."/>
            <person name="Yorke J.A."/>
            <person name="Yoshida K."/>
            <person name="Zdobnov E."/>
            <person name="Zhang P."/>
            <person name="Zhang Y."/>
            <person name="Zimin A.V."/>
            <person name="Baldwin J."/>
            <person name="Abdouelleil A."/>
            <person name="Abdulkadir J."/>
            <person name="Abebe A."/>
            <person name="Abera B."/>
            <person name="Abreu J."/>
            <person name="Acer S.C."/>
            <person name="Aftuck L."/>
            <person name="Alexander A."/>
            <person name="An P."/>
            <person name="Anderson E."/>
            <person name="Anderson S."/>
            <person name="Arachi H."/>
            <person name="Azer M."/>
            <person name="Bachantsang P."/>
            <person name="Barry A."/>
            <person name="Bayul T."/>
            <person name="Berlin A."/>
            <person name="Bessette D."/>
            <person name="Bloom T."/>
            <person name="Blye J."/>
            <person name="Boguslavskiy L."/>
            <person name="Bonnet C."/>
            <person name="Boukhgalter B."/>
            <person name="Bourzgui I."/>
            <person name="Brown A."/>
            <person name="Cahill P."/>
            <person name="Channer S."/>
            <person name="Cheshatsang Y."/>
            <person name="Chuda L."/>
            <person name="Citroen M."/>
            <person name="Collymore A."/>
            <person name="Cooke P."/>
            <person name="Costello M."/>
            <person name="D'Aco K."/>
            <person name="Daza R."/>
            <person name="De Haan G."/>
            <person name="DeGray S."/>
            <person name="DeMaso C."/>
            <person name="Dhargay N."/>
            <person name="Dooley K."/>
            <person name="Dooley E."/>
            <person name="Doricent M."/>
            <person name="Dorje P."/>
            <person name="Dorjee K."/>
            <person name="Dupes A."/>
            <person name="Elong R."/>
            <person name="Falk J."/>
            <person name="Farina A."/>
            <person name="Faro S."/>
            <person name="Ferguson D."/>
            <person name="Fisher S."/>
            <person name="Foley C.D."/>
            <person name="Franke A."/>
            <person name="Friedrich D."/>
            <person name="Gadbois L."/>
            <person name="Gearin G."/>
            <person name="Gearin C.R."/>
            <person name="Giannoukos G."/>
            <person name="Goode T."/>
            <person name="Graham J."/>
            <person name="Grandbois E."/>
            <person name="Grewal S."/>
            <person name="Gyaltsen K."/>
            <person name="Hafez N."/>
            <person name="Hagos B."/>
            <person name="Hall J."/>
            <person name="Henson C."/>
            <person name="Hollinger A."/>
            <person name="Honan T."/>
            <person name="Huard M.D."/>
            <person name="Hughes L."/>
            <person name="Hurhula B."/>
            <person name="Husby M.E."/>
            <person name="Kamat A."/>
            <person name="Kanga B."/>
            <person name="Kashin S."/>
            <person name="Khazanovich D."/>
            <person name="Kisner P."/>
            <person name="Lance K."/>
            <person name="Lara M."/>
            <person name="Lee W."/>
            <person name="Lennon N."/>
            <person name="Letendre F."/>
            <person name="LeVine R."/>
            <person name="Lipovsky A."/>
            <person name="Liu X."/>
            <person name="Liu J."/>
            <person name="Liu S."/>
            <person name="Lokyitsang T."/>
            <person name="Lokyitsang Y."/>
            <person name="Lubonja R."/>
            <person name="Lui A."/>
            <person name="MacDonald P."/>
            <person name="Magnisalis V."/>
            <person name="Maru K."/>
            <person name="Matthews C."/>
            <person name="McCusker W."/>
            <person name="McDonough S."/>
            <person name="Mehta T."/>
            <person name="Meldrim J."/>
            <person name="Meneus L."/>
            <person name="Mihai O."/>
            <person name="Mihalev A."/>
            <person name="Mihova T."/>
            <person name="Mittelman R."/>
            <person name="Mlenga V."/>
            <person name="Montmayeur A."/>
            <person name="Mulrain L."/>
            <person name="Navidi A."/>
            <person name="Naylor J."/>
            <person name="Negash T."/>
            <person name="Nguyen T."/>
            <person name="Nguyen N."/>
            <person name="Nicol R."/>
            <person name="Norbu C."/>
            <person name="Norbu N."/>
            <person name="Novod N."/>
            <person name="O'Neill B."/>
            <person name="Osman S."/>
            <person name="Markiewicz E."/>
            <person name="Oyono O.L."/>
            <person name="Patti C."/>
            <person name="Phunkhang P."/>
            <person name="Pierre F."/>
            <person name="Priest M."/>
            <person name="Raghuraman S."/>
            <person name="Rege F."/>
            <person name="Reyes R."/>
            <person name="Rise C."/>
            <person name="Rogov P."/>
            <person name="Ross K."/>
            <person name="Ryan E."/>
            <person name="Settipalli S."/>
            <person name="Shea T."/>
            <person name="Sherpa N."/>
            <person name="Shi L."/>
            <person name="Shih D."/>
            <person name="Sparrow T."/>
            <person name="Spaulding J."/>
            <person name="Stalker J."/>
            <person name="Stange-Thomann N."/>
            <person name="Stavropoulos S."/>
            <person name="Stone C."/>
            <person name="Strader C."/>
            <person name="Tesfaye S."/>
            <person name="Thomson T."/>
            <person name="Thoulutsang Y."/>
            <person name="Thoulutsang D."/>
            <person name="Topham K."/>
            <person name="Topping I."/>
            <person name="Tsamla T."/>
            <person name="Vassiliev H."/>
            <person name="Vo A."/>
            <person name="Wangchuk T."/>
            <person name="Wangdi T."/>
            <person name="Weiand M."/>
            <person name="Wilkinson J."/>
            <person name="Wilson A."/>
            <person name="Yadav S."/>
            <person name="Young G."/>
            <person name="Yu Q."/>
            <person name="Zembek L."/>
            <person name="Zhong D."/>
            <person name="Zimmer A."/>
            <person name="Zwirko Z."/>
            <person name="Jaffe D.B."/>
            <person name="Alvarez P."/>
            <person name="Brockman W."/>
            <person name="Butler J."/>
            <person name="Chin C."/>
            <person name="Gnerre S."/>
            <person name="Grabherr M."/>
            <person name="Kleber M."/>
            <person name="Mauceli E."/>
            <person name="MacCallum I."/>
        </authorList>
    </citation>
    <scope>NUCLEOTIDE SEQUENCE [LARGE SCALE GENOMIC DNA]</scope>
    <source>
        <strain evidence="2">Tucson 14024-0371.13</strain>
    </source>
</reference>
<dbReference type="InParanoid" id="A0A0P9BPF3"/>
<dbReference type="AlphaFoldDB" id="A0A0P9BPF3"/>
<organism evidence="1 2">
    <name type="scientific">Drosophila ananassae</name>
    <name type="common">Fruit fly</name>
    <dbReference type="NCBI Taxonomy" id="7217"/>
    <lineage>
        <taxon>Eukaryota</taxon>
        <taxon>Metazoa</taxon>
        <taxon>Ecdysozoa</taxon>
        <taxon>Arthropoda</taxon>
        <taxon>Hexapoda</taxon>
        <taxon>Insecta</taxon>
        <taxon>Pterygota</taxon>
        <taxon>Neoptera</taxon>
        <taxon>Endopterygota</taxon>
        <taxon>Diptera</taxon>
        <taxon>Brachycera</taxon>
        <taxon>Muscomorpha</taxon>
        <taxon>Ephydroidea</taxon>
        <taxon>Drosophilidae</taxon>
        <taxon>Drosophila</taxon>
        <taxon>Sophophora</taxon>
    </lineage>
</organism>
<evidence type="ECO:0000313" key="1">
    <source>
        <dbReference type="EMBL" id="KPU73689.1"/>
    </source>
</evidence>
<name>A0A0P9BPF3_DROAN</name>
<sequence length="63" mass="7247">MNIHAPWGITDYCTKNIGRQLDFCTCELFTVATLHTLHREKCHLSKSAIFCIALEHKKFPILS</sequence>
<evidence type="ECO:0000313" key="2">
    <source>
        <dbReference type="Proteomes" id="UP000007801"/>
    </source>
</evidence>
<keyword evidence="2" id="KW-1185">Reference proteome</keyword>
<dbReference type="Proteomes" id="UP000007801">
    <property type="component" value="Unassembled WGS sequence"/>
</dbReference>
<gene>
    <name evidence="1" type="primary">Dana\GF28171</name>
    <name evidence="1" type="ORF">GF28171</name>
</gene>